<dbReference type="Gene3D" id="3.40.50.10840">
    <property type="entry name" value="Putative sugar-binding, N-terminal domain"/>
    <property type="match status" value="1"/>
</dbReference>
<evidence type="ECO:0000256" key="6">
    <source>
        <dbReference type="ARBA" id="ARBA00023277"/>
    </source>
</evidence>
<evidence type="ECO:0000313" key="9">
    <source>
        <dbReference type="EMBL" id="MDI3320955.1"/>
    </source>
</evidence>
<comment type="caution">
    <text evidence="9">The sequence shown here is derived from an EMBL/GenBank/DDBJ whole genome shotgun (WGS) entry which is preliminary data.</text>
</comment>
<keyword evidence="2" id="KW-0808">Transferase</keyword>
<feature type="domain" description="Four-carbon acid sugar kinase nucleotide binding" evidence="8">
    <location>
        <begin position="219"/>
        <end position="362"/>
    </location>
</feature>
<evidence type="ECO:0000256" key="3">
    <source>
        <dbReference type="ARBA" id="ARBA00022741"/>
    </source>
</evidence>
<dbReference type="Gene3D" id="3.40.980.20">
    <property type="entry name" value="Four-carbon acid sugar kinase, nucleotide binding domain"/>
    <property type="match status" value="1"/>
</dbReference>
<accession>A0ABT6REY5</accession>
<dbReference type="GO" id="GO:0016301">
    <property type="term" value="F:kinase activity"/>
    <property type="evidence" value="ECO:0007669"/>
    <property type="project" value="UniProtKB-KW"/>
</dbReference>
<evidence type="ECO:0000259" key="8">
    <source>
        <dbReference type="Pfam" id="PF17042"/>
    </source>
</evidence>
<gene>
    <name evidence="9" type="ORF">QJ048_14280</name>
</gene>
<evidence type="ECO:0000256" key="4">
    <source>
        <dbReference type="ARBA" id="ARBA00022777"/>
    </source>
</evidence>
<organism evidence="9 10">
    <name type="scientific">Pinibacter soli</name>
    <dbReference type="NCBI Taxonomy" id="3044211"/>
    <lineage>
        <taxon>Bacteria</taxon>
        <taxon>Pseudomonadati</taxon>
        <taxon>Bacteroidota</taxon>
        <taxon>Chitinophagia</taxon>
        <taxon>Chitinophagales</taxon>
        <taxon>Chitinophagaceae</taxon>
        <taxon>Pinibacter</taxon>
    </lineage>
</organism>
<protein>
    <submittedName>
        <fullName evidence="9">Four-carbon acid sugar kinase family protein</fullName>
    </submittedName>
</protein>
<dbReference type="SUPFAM" id="SSF142764">
    <property type="entry name" value="YgbK-like"/>
    <property type="match status" value="1"/>
</dbReference>
<dbReference type="EMBL" id="JASBRG010000007">
    <property type="protein sequence ID" value="MDI3320955.1"/>
    <property type="molecule type" value="Genomic_DNA"/>
</dbReference>
<evidence type="ECO:0000256" key="2">
    <source>
        <dbReference type="ARBA" id="ARBA00022679"/>
    </source>
</evidence>
<reference evidence="9 10" key="1">
    <citation type="submission" date="2023-05" db="EMBL/GenBank/DDBJ databases">
        <title>Genome sequence of Pinibacter sp. MAH-24.</title>
        <authorList>
            <person name="Huq M.A."/>
        </authorList>
    </citation>
    <scope>NUCLEOTIDE SEQUENCE [LARGE SCALE GENOMIC DNA]</scope>
    <source>
        <strain evidence="9 10">MAH-24</strain>
    </source>
</reference>
<dbReference type="Proteomes" id="UP001226434">
    <property type="component" value="Unassembled WGS sequence"/>
</dbReference>
<evidence type="ECO:0000313" key="10">
    <source>
        <dbReference type="Proteomes" id="UP001226434"/>
    </source>
</evidence>
<dbReference type="InterPro" id="IPR042213">
    <property type="entry name" value="NBD_C_sf"/>
</dbReference>
<dbReference type="RefSeq" id="WP_282335057.1">
    <property type="nucleotide sequence ID" value="NZ_JASBRG010000007.1"/>
</dbReference>
<dbReference type="Pfam" id="PF17042">
    <property type="entry name" value="NBD_C"/>
    <property type="match status" value="1"/>
</dbReference>
<dbReference type="InterPro" id="IPR037051">
    <property type="entry name" value="4-carb_acid_sugar_kinase_N_sf"/>
</dbReference>
<proteinExistence type="inferred from homology"/>
<keyword evidence="5" id="KW-0067">ATP-binding</keyword>
<feature type="domain" description="Four-carbon acid sugar kinase N-terminal" evidence="7">
    <location>
        <begin position="2"/>
        <end position="153"/>
    </location>
</feature>
<dbReference type="InterPro" id="IPR010737">
    <property type="entry name" value="4-carb_acid_sugar_kinase_N"/>
</dbReference>
<keyword evidence="4 9" id="KW-0418">Kinase</keyword>
<keyword evidence="10" id="KW-1185">Reference proteome</keyword>
<keyword evidence="6" id="KW-0119">Carbohydrate metabolism</keyword>
<dbReference type="InterPro" id="IPR031475">
    <property type="entry name" value="NBD_C"/>
</dbReference>
<evidence type="ECO:0000256" key="1">
    <source>
        <dbReference type="ARBA" id="ARBA00005715"/>
    </source>
</evidence>
<sequence>MLTVIADDITGAAEIAGICLSHGVSVTFDFEAKEVPDTMVWIIATNTRSLPEDKAVDEISRIGKFLQRKNIVDVFKKIDSALRGFVIPETKTLLQFIPKEKTFVLSANPDTGRVIKNGHYYINGVALNETSFASDPDFPARSSSVNEILHLTQKDADYFLTPDITRTEDYAIYAAQLNESTLPIGSSVFFEAILEINYPQFHKCITSMSTGFMKAKHTLMIAGSTHENSIQFVEKARKYFAVFELPVQWVEHYPPDIEIEKWADKIAETIQKEGPAIITSKRDKIQSLYAKQIERLYAAAAGRILSRTPVDELYIEGGATAWSILNALGYSSFTPVGEYARGVVRMQVESKKQLFLTIKPGSYLWPEIIL</sequence>
<dbReference type="Pfam" id="PF07005">
    <property type="entry name" value="SBD_N"/>
    <property type="match status" value="1"/>
</dbReference>
<name>A0ABT6REY5_9BACT</name>
<evidence type="ECO:0000259" key="7">
    <source>
        <dbReference type="Pfam" id="PF07005"/>
    </source>
</evidence>
<evidence type="ECO:0000256" key="5">
    <source>
        <dbReference type="ARBA" id="ARBA00022840"/>
    </source>
</evidence>
<keyword evidence="3" id="KW-0547">Nucleotide-binding</keyword>
<comment type="similarity">
    <text evidence="1">Belongs to the four-carbon acid sugar kinase family.</text>
</comment>